<dbReference type="GO" id="GO:0006298">
    <property type="term" value="P:mismatch repair"/>
    <property type="evidence" value="ECO:0007669"/>
    <property type="project" value="TreeGrafter"/>
</dbReference>
<dbReference type="Proteomes" id="UP000230886">
    <property type="component" value="Unassembled WGS sequence"/>
</dbReference>
<dbReference type="GO" id="GO:0032259">
    <property type="term" value="P:methylation"/>
    <property type="evidence" value="ECO:0007669"/>
    <property type="project" value="UniProtKB-KW"/>
</dbReference>
<sequence>MRRYLSPLRYPGGKGRLAPYISALIKTQSPRPTQYAEPFAGGAGAALRLLVDRDVERIHINDLNPGIAAFWRAMFTQTEQFTDLIAQTPITMESWHRAREVYNSPEDRDDLSLGFATFFLNRCNRSGILTARPIGGMEQAGKWTLDARFNRESLIDRVGFVGGFRDQVTVTGLDARDFLGDLDEHGDDVLVYVDPPYLVQGEQLYMNSLSSKDHATLAAQLRNSDLKWLLTYDADRRVTDELYAGHRCVEFDIAHTAAIQHVGVEYAVFSESVALTDHAIMRRGDARWLVN</sequence>
<dbReference type="Gene3D" id="1.10.1020.10">
    <property type="entry name" value="Adenine-specific Methyltransferase, Domain 2"/>
    <property type="match status" value="1"/>
</dbReference>
<comment type="caution">
    <text evidence="7">The sequence shown here is derived from an EMBL/GenBank/DDBJ whole genome shotgun (WGS) entry which is preliminary data.</text>
</comment>
<keyword evidence="5" id="KW-0949">S-adenosyl-L-methionine</keyword>
<dbReference type="PANTHER" id="PTHR30481:SF2">
    <property type="entry name" value="SITE-SPECIFIC DNA-METHYLTRANSFERASE (ADENINE-SPECIFIC)"/>
    <property type="match status" value="1"/>
</dbReference>
<dbReference type="Pfam" id="PF02086">
    <property type="entry name" value="MethyltransfD12"/>
    <property type="match status" value="1"/>
</dbReference>
<dbReference type="InterPro" id="IPR012263">
    <property type="entry name" value="M_m6A_EcoRV"/>
</dbReference>
<reference evidence="7 8" key="1">
    <citation type="submission" date="2017-07" db="EMBL/GenBank/DDBJ databases">
        <title>Draft sequence of Rhodococcus enclensis 23b-28.</title>
        <authorList>
            <person name="Besaury L."/>
            <person name="Sancelme M."/>
            <person name="Amato P."/>
            <person name="Lallement A."/>
            <person name="Delort A.-M."/>
        </authorList>
    </citation>
    <scope>NUCLEOTIDE SEQUENCE [LARGE SCALE GENOMIC DNA]</scope>
    <source>
        <strain evidence="7 8">23b-28</strain>
    </source>
</reference>
<keyword evidence="3 7" id="KW-0489">Methyltransferase</keyword>
<dbReference type="GO" id="GO:1904047">
    <property type="term" value="F:S-adenosyl-L-methionine binding"/>
    <property type="evidence" value="ECO:0007669"/>
    <property type="project" value="TreeGrafter"/>
</dbReference>
<dbReference type="GO" id="GO:0009307">
    <property type="term" value="P:DNA restriction-modification system"/>
    <property type="evidence" value="ECO:0007669"/>
    <property type="project" value="InterPro"/>
</dbReference>
<protein>
    <recommendedName>
        <fullName evidence="2">site-specific DNA-methyltransferase (adenine-specific)</fullName>
        <ecNumber evidence="2">2.1.1.72</ecNumber>
    </recommendedName>
</protein>
<name>A0A2A5J160_RHOSG</name>
<evidence type="ECO:0000256" key="4">
    <source>
        <dbReference type="ARBA" id="ARBA00022679"/>
    </source>
</evidence>
<dbReference type="InterPro" id="IPR012327">
    <property type="entry name" value="MeTrfase_D12"/>
</dbReference>
<evidence type="ECO:0000256" key="1">
    <source>
        <dbReference type="ARBA" id="ARBA00006594"/>
    </source>
</evidence>
<dbReference type="REBASE" id="245610">
    <property type="entry name" value="M.Ren23b28ORF30345P"/>
</dbReference>
<dbReference type="EC" id="2.1.1.72" evidence="2"/>
<dbReference type="InterPro" id="IPR023095">
    <property type="entry name" value="Ade_MeTrfase_dom_2"/>
</dbReference>
<proteinExistence type="inferred from homology"/>
<organism evidence="7 8">
    <name type="scientific">Rhodococcus qingshengii</name>
    <dbReference type="NCBI Taxonomy" id="334542"/>
    <lineage>
        <taxon>Bacteria</taxon>
        <taxon>Bacillati</taxon>
        <taxon>Actinomycetota</taxon>
        <taxon>Actinomycetes</taxon>
        <taxon>Mycobacteriales</taxon>
        <taxon>Nocardiaceae</taxon>
        <taxon>Rhodococcus</taxon>
        <taxon>Rhodococcus erythropolis group</taxon>
    </lineage>
</organism>
<evidence type="ECO:0000256" key="5">
    <source>
        <dbReference type="ARBA" id="ARBA00022691"/>
    </source>
</evidence>
<comment type="similarity">
    <text evidence="1">Belongs to the N(4)/N(6)-methyltransferase family.</text>
</comment>
<dbReference type="EMBL" id="NOVD01000053">
    <property type="protein sequence ID" value="PCK23253.1"/>
    <property type="molecule type" value="Genomic_DNA"/>
</dbReference>
<dbReference type="InterPro" id="IPR029063">
    <property type="entry name" value="SAM-dependent_MTases_sf"/>
</dbReference>
<comment type="catalytic activity">
    <reaction evidence="6">
        <text>a 2'-deoxyadenosine in DNA + S-adenosyl-L-methionine = an N(6)-methyl-2'-deoxyadenosine in DNA + S-adenosyl-L-homocysteine + H(+)</text>
        <dbReference type="Rhea" id="RHEA:15197"/>
        <dbReference type="Rhea" id="RHEA-COMP:12418"/>
        <dbReference type="Rhea" id="RHEA-COMP:12419"/>
        <dbReference type="ChEBI" id="CHEBI:15378"/>
        <dbReference type="ChEBI" id="CHEBI:57856"/>
        <dbReference type="ChEBI" id="CHEBI:59789"/>
        <dbReference type="ChEBI" id="CHEBI:90615"/>
        <dbReference type="ChEBI" id="CHEBI:90616"/>
        <dbReference type="EC" id="2.1.1.72"/>
    </reaction>
</comment>
<keyword evidence="4 7" id="KW-0808">Transferase</keyword>
<accession>A0A2A5J160</accession>
<evidence type="ECO:0000256" key="6">
    <source>
        <dbReference type="ARBA" id="ARBA00047942"/>
    </source>
</evidence>
<gene>
    <name evidence="7" type="ORF">CHR55_30345</name>
</gene>
<dbReference type="PANTHER" id="PTHR30481">
    <property type="entry name" value="DNA ADENINE METHYLASE"/>
    <property type="match status" value="1"/>
</dbReference>
<dbReference type="AlphaFoldDB" id="A0A2A5J160"/>
<dbReference type="GO" id="GO:0009007">
    <property type="term" value="F:site-specific DNA-methyltransferase (adenine-specific) activity"/>
    <property type="evidence" value="ECO:0007669"/>
    <property type="project" value="UniProtKB-EC"/>
</dbReference>
<evidence type="ECO:0000256" key="2">
    <source>
        <dbReference type="ARBA" id="ARBA00011900"/>
    </source>
</evidence>
<evidence type="ECO:0000313" key="7">
    <source>
        <dbReference type="EMBL" id="PCK23253.1"/>
    </source>
</evidence>
<evidence type="ECO:0000256" key="3">
    <source>
        <dbReference type="ARBA" id="ARBA00022603"/>
    </source>
</evidence>
<dbReference type="Gene3D" id="3.40.50.150">
    <property type="entry name" value="Vaccinia Virus protein VP39"/>
    <property type="match status" value="1"/>
</dbReference>
<evidence type="ECO:0000313" key="8">
    <source>
        <dbReference type="Proteomes" id="UP000230886"/>
    </source>
</evidence>
<dbReference type="PIRSF" id="PIRSF000398">
    <property type="entry name" value="M_m6A_EcoRV"/>
    <property type="match status" value="1"/>
</dbReference>
<dbReference type="PRINTS" id="PR00505">
    <property type="entry name" value="D12N6MTFRASE"/>
</dbReference>
<dbReference type="SUPFAM" id="SSF53335">
    <property type="entry name" value="S-adenosyl-L-methionine-dependent methyltransferases"/>
    <property type="match status" value="1"/>
</dbReference>
<dbReference type="RefSeq" id="WP_099698730.1">
    <property type="nucleotide sequence ID" value="NZ_NOVD01000053.1"/>
</dbReference>
<dbReference type="GO" id="GO:0043565">
    <property type="term" value="F:sequence-specific DNA binding"/>
    <property type="evidence" value="ECO:0007669"/>
    <property type="project" value="TreeGrafter"/>
</dbReference>